<dbReference type="PANTHER" id="PTHR11655">
    <property type="entry name" value="60S/50S RIBOSOMAL PROTEIN L6/L9"/>
    <property type="match status" value="1"/>
</dbReference>
<dbReference type="GO" id="GO:0003735">
    <property type="term" value="F:structural constituent of ribosome"/>
    <property type="evidence" value="ECO:0007669"/>
    <property type="project" value="InterPro"/>
</dbReference>
<dbReference type="AlphaFoldDB" id="A0A128A2Y1"/>
<name>A0A128A2Y1_9ARCH</name>
<dbReference type="GO" id="GO:0019843">
    <property type="term" value="F:rRNA binding"/>
    <property type="evidence" value="ECO:0007669"/>
    <property type="project" value="UniProtKB-KW"/>
</dbReference>
<dbReference type="InterPro" id="IPR002359">
    <property type="entry name" value="Ribosomal_uL6_CS2"/>
</dbReference>
<evidence type="ECO:0000256" key="1">
    <source>
        <dbReference type="ARBA" id="ARBA00022730"/>
    </source>
</evidence>
<dbReference type="GO" id="GO:0002181">
    <property type="term" value="P:cytoplasmic translation"/>
    <property type="evidence" value="ECO:0007669"/>
    <property type="project" value="TreeGrafter"/>
</dbReference>
<dbReference type="Proteomes" id="UP000196239">
    <property type="component" value="Chromosome 1"/>
</dbReference>
<evidence type="ECO:0000256" key="3">
    <source>
        <dbReference type="ARBA" id="ARBA00022980"/>
    </source>
</evidence>
<sequence>MSTKTTEVHEVSIPIPDAVKASVSHKILHVQGPLGKTRKTFKKIPVDLQIEGKNVLLKSVGMRKRDYAIFKTSESIINTLFKGVQSGYTFKMKIVYAHFPITVKVKDGSIHVENFQGERAARVSRIFGETKVVPKGDDVIITGPVLTDVSQTAGALQQNTKVKNKDHRVFLDGLYLFEKLDKIEK</sequence>
<proteinExistence type="predicted"/>
<dbReference type="GO" id="GO:0022625">
    <property type="term" value="C:cytosolic large ribosomal subunit"/>
    <property type="evidence" value="ECO:0007669"/>
    <property type="project" value="TreeGrafter"/>
</dbReference>
<gene>
    <name evidence="6" type="primary">rpl</name>
    <name evidence="6" type="ORF">NDEV_0944</name>
</gene>
<keyword evidence="7" id="KW-1185">Reference proteome</keyword>
<evidence type="ECO:0000313" key="7">
    <source>
        <dbReference type="Proteomes" id="UP000196239"/>
    </source>
</evidence>
<dbReference type="EMBL" id="LN890280">
    <property type="protein sequence ID" value="CUR51709.1"/>
    <property type="molecule type" value="Genomic_DNA"/>
</dbReference>
<dbReference type="Gene3D" id="3.90.930.12">
    <property type="entry name" value="Ribosomal protein L6, alpha-beta domain"/>
    <property type="match status" value="2"/>
</dbReference>
<dbReference type="PANTHER" id="PTHR11655:SF16">
    <property type="entry name" value="60S RIBOSOMAL PROTEIN L9"/>
    <property type="match status" value="1"/>
</dbReference>
<keyword evidence="4" id="KW-0687">Ribonucleoprotein</keyword>
<reference evidence="7" key="1">
    <citation type="submission" date="2015-10" db="EMBL/GenBank/DDBJ databases">
        <authorList>
            <person name="Lehtovirta-Morley L.E."/>
            <person name="Vieille C."/>
        </authorList>
    </citation>
    <scope>NUCLEOTIDE SEQUENCE [LARGE SCALE GENOMIC DNA]</scope>
</reference>
<organism evidence="6 7">
    <name type="scientific">Nitrosotalea devaniterrae</name>
    <dbReference type="NCBI Taxonomy" id="1078905"/>
    <lineage>
        <taxon>Archaea</taxon>
        <taxon>Nitrososphaerota</taxon>
        <taxon>Nitrososphaeria</taxon>
        <taxon>Nitrosotaleales</taxon>
        <taxon>Nitrosotaleaceae</taxon>
        <taxon>Nitrosotalea</taxon>
    </lineage>
</organism>
<dbReference type="KEGG" id="ndv:NDEV_0944"/>
<dbReference type="SUPFAM" id="SSF56053">
    <property type="entry name" value="Ribosomal protein L6"/>
    <property type="match status" value="2"/>
</dbReference>
<dbReference type="InterPro" id="IPR000702">
    <property type="entry name" value="Ribosomal_uL6-like"/>
</dbReference>
<evidence type="ECO:0000256" key="4">
    <source>
        <dbReference type="ARBA" id="ARBA00023274"/>
    </source>
</evidence>
<dbReference type="PIRSF" id="PIRSF002162">
    <property type="entry name" value="Ribosomal_L6"/>
    <property type="match status" value="1"/>
</dbReference>
<dbReference type="InterPro" id="IPR036789">
    <property type="entry name" value="Ribosomal_uL6-like_a/b-dom_sf"/>
</dbReference>
<evidence type="ECO:0000256" key="2">
    <source>
        <dbReference type="ARBA" id="ARBA00022884"/>
    </source>
</evidence>
<accession>A0A128A2Y1</accession>
<keyword evidence="2" id="KW-0694">RNA-binding</keyword>
<keyword evidence="3 6" id="KW-0689">Ribosomal protein</keyword>
<keyword evidence="1" id="KW-0699">rRNA-binding</keyword>
<dbReference type="FunFam" id="3.90.930.12:FF:000008">
    <property type="entry name" value="50S ribosomal protein L6"/>
    <property type="match status" value="1"/>
</dbReference>
<dbReference type="PROSITE" id="PS00700">
    <property type="entry name" value="RIBOSOMAL_L6_2"/>
    <property type="match status" value="1"/>
</dbReference>
<evidence type="ECO:0000256" key="5">
    <source>
        <dbReference type="ARBA" id="ARBA00035454"/>
    </source>
</evidence>
<protein>
    <recommendedName>
        <fullName evidence="5">50S ribosomal protein L6</fullName>
    </recommendedName>
</protein>
<evidence type="ECO:0000313" key="6">
    <source>
        <dbReference type="EMBL" id="CUR51709.1"/>
    </source>
</evidence>